<feature type="transmembrane region" description="Helical" evidence="1">
    <location>
        <begin position="81"/>
        <end position="101"/>
    </location>
</feature>
<evidence type="ECO:0008006" key="4">
    <source>
        <dbReference type="Google" id="ProtNLM"/>
    </source>
</evidence>
<reference evidence="3" key="1">
    <citation type="journal article" date="2019" name="Int. J. Syst. Evol. Microbiol.">
        <title>The Global Catalogue of Microorganisms (GCM) 10K type strain sequencing project: providing services to taxonomists for standard genome sequencing and annotation.</title>
        <authorList>
            <consortium name="The Broad Institute Genomics Platform"/>
            <consortium name="The Broad Institute Genome Sequencing Center for Infectious Disease"/>
            <person name="Wu L."/>
            <person name="Ma J."/>
        </authorList>
    </citation>
    <scope>NUCLEOTIDE SEQUENCE [LARGE SCALE GENOMIC DNA]</scope>
    <source>
        <strain evidence="3">CECT 8472</strain>
    </source>
</reference>
<dbReference type="EMBL" id="JBHSCW010000003">
    <property type="protein sequence ID" value="MFC4350888.1"/>
    <property type="molecule type" value="Genomic_DNA"/>
</dbReference>
<evidence type="ECO:0000313" key="3">
    <source>
        <dbReference type="Proteomes" id="UP001595799"/>
    </source>
</evidence>
<protein>
    <recommendedName>
        <fullName evidence="4">Cytochrome C biogenesis protein transmembrane domain-containing protein</fullName>
    </recommendedName>
</protein>
<feature type="transmembrane region" description="Helical" evidence="1">
    <location>
        <begin position="122"/>
        <end position="149"/>
    </location>
</feature>
<proteinExistence type="predicted"/>
<keyword evidence="3" id="KW-1185">Reference proteome</keyword>
<sequence length="228" mass="23111">MIETSFMGLFALPAGLGLIGFVEPCSIGSSLVFVKYLEDKSAAAKLAETTLFAFTRAVFIGLLGVLAVVIGSLFLDLQWGAWLFLGALYVALGLLLATGRARPLMVSLGPSLKRLSGRSGSAGLGLLFGLNIPACAAPLLFALLAGAAASGGPTAISGFVALAVFGLFLSLPLVALVLIPAARGLLDRFAALSGRYPVFAGLVLVALGAWSIGFALFADIDPGAAAAP</sequence>
<dbReference type="Proteomes" id="UP001595799">
    <property type="component" value="Unassembled WGS sequence"/>
</dbReference>
<evidence type="ECO:0000313" key="2">
    <source>
        <dbReference type="EMBL" id="MFC4350888.1"/>
    </source>
</evidence>
<keyword evidence="1" id="KW-0472">Membrane</keyword>
<feature type="transmembrane region" description="Helical" evidence="1">
    <location>
        <begin position="198"/>
        <end position="218"/>
    </location>
</feature>
<feature type="transmembrane region" description="Helical" evidence="1">
    <location>
        <begin position="6"/>
        <end position="34"/>
    </location>
</feature>
<accession>A0ABV8UHZ1</accession>
<organism evidence="2 3">
    <name type="scientific">Fodinicurvata halophila</name>
    <dbReference type="NCBI Taxonomy" id="1419723"/>
    <lineage>
        <taxon>Bacteria</taxon>
        <taxon>Pseudomonadati</taxon>
        <taxon>Pseudomonadota</taxon>
        <taxon>Alphaproteobacteria</taxon>
        <taxon>Rhodospirillales</taxon>
        <taxon>Rhodovibrionaceae</taxon>
        <taxon>Fodinicurvata</taxon>
    </lineage>
</organism>
<feature type="transmembrane region" description="Helical" evidence="1">
    <location>
        <begin position="54"/>
        <end position="75"/>
    </location>
</feature>
<name>A0ABV8UHZ1_9PROT</name>
<keyword evidence="1" id="KW-0812">Transmembrane</keyword>
<keyword evidence="1" id="KW-1133">Transmembrane helix</keyword>
<comment type="caution">
    <text evidence="2">The sequence shown here is derived from an EMBL/GenBank/DDBJ whole genome shotgun (WGS) entry which is preliminary data.</text>
</comment>
<evidence type="ECO:0000256" key="1">
    <source>
        <dbReference type="SAM" id="Phobius"/>
    </source>
</evidence>
<feature type="transmembrane region" description="Helical" evidence="1">
    <location>
        <begin position="155"/>
        <end position="178"/>
    </location>
</feature>
<dbReference type="RefSeq" id="WP_382421233.1">
    <property type="nucleotide sequence ID" value="NZ_JBHSCW010000003.1"/>
</dbReference>
<gene>
    <name evidence="2" type="ORF">ACFOW6_04955</name>
</gene>